<proteinExistence type="predicted"/>
<comment type="caution">
    <text evidence="1">The sequence shown here is derived from an EMBL/GenBank/DDBJ whole genome shotgun (WGS) entry which is preliminary data.</text>
</comment>
<organism evidence="1 2">
    <name type="scientific">Ephemerocybe angulata</name>
    <dbReference type="NCBI Taxonomy" id="980116"/>
    <lineage>
        <taxon>Eukaryota</taxon>
        <taxon>Fungi</taxon>
        <taxon>Dikarya</taxon>
        <taxon>Basidiomycota</taxon>
        <taxon>Agaricomycotina</taxon>
        <taxon>Agaricomycetes</taxon>
        <taxon>Agaricomycetidae</taxon>
        <taxon>Agaricales</taxon>
        <taxon>Agaricineae</taxon>
        <taxon>Psathyrellaceae</taxon>
        <taxon>Ephemerocybe</taxon>
    </lineage>
</organism>
<evidence type="ECO:0000313" key="1">
    <source>
        <dbReference type="EMBL" id="KAF6752316.1"/>
    </source>
</evidence>
<reference evidence="1 2" key="1">
    <citation type="submission" date="2020-07" db="EMBL/GenBank/DDBJ databases">
        <title>Comparative genomics of pyrophilous fungi reveals a link between fire events and developmental genes.</title>
        <authorList>
            <consortium name="DOE Joint Genome Institute"/>
            <person name="Steindorff A.S."/>
            <person name="Carver A."/>
            <person name="Calhoun S."/>
            <person name="Stillman K."/>
            <person name="Liu H."/>
            <person name="Lipzen A."/>
            <person name="Pangilinan J."/>
            <person name="Labutti K."/>
            <person name="Bruns T.D."/>
            <person name="Grigoriev I.V."/>
        </authorList>
    </citation>
    <scope>NUCLEOTIDE SEQUENCE [LARGE SCALE GENOMIC DNA]</scope>
    <source>
        <strain evidence="1 2">CBS 144469</strain>
    </source>
</reference>
<dbReference type="AlphaFoldDB" id="A0A8H6M4X4"/>
<sequence>MRDIQERWLGNSTLLRCSPSPSHHLNVFMELSGSASSSSSTTSGEIVSSMKRRPYWLSGAILDPPRIISLRKICGTSGGQEIRARRKRVQRTFSSPSWSYGMLCEYR</sequence>
<dbReference type="Proteomes" id="UP000521943">
    <property type="component" value="Unassembled WGS sequence"/>
</dbReference>
<dbReference type="EMBL" id="JACGCI010000045">
    <property type="protein sequence ID" value="KAF6752316.1"/>
    <property type="molecule type" value="Genomic_DNA"/>
</dbReference>
<accession>A0A8H6M4X4</accession>
<keyword evidence="2" id="KW-1185">Reference proteome</keyword>
<evidence type="ECO:0000313" key="2">
    <source>
        <dbReference type="Proteomes" id="UP000521943"/>
    </source>
</evidence>
<protein>
    <submittedName>
        <fullName evidence="1">Uncharacterized protein</fullName>
    </submittedName>
</protein>
<gene>
    <name evidence="1" type="ORF">DFP72DRAFT_1070627</name>
</gene>
<name>A0A8H6M4X4_9AGAR</name>